<dbReference type="GO" id="GO:0006950">
    <property type="term" value="P:response to stress"/>
    <property type="evidence" value="ECO:0007669"/>
    <property type="project" value="TreeGrafter"/>
</dbReference>
<reference evidence="2" key="1">
    <citation type="submission" date="2014-05" db="EMBL/GenBank/DDBJ databases">
        <authorList>
            <person name="Urmite Genomes"/>
        </authorList>
    </citation>
    <scope>NUCLEOTIDE SEQUENCE</scope>
    <source>
        <strain evidence="2">DSM 44074</strain>
    </source>
</reference>
<dbReference type="Proteomes" id="UP000028864">
    <property type="component" value="Unassembled WGS sequence"/>
</dbReference>
<dbReference type="Pfam" id="PF12802">
    <property type="entry name" value="MarR_2"/>
    <property type="match status" value="1"/>
</dbReference>
<dbReference type="InterPro" id="IPR036390">
    <property type="entry name" value="WH_DNA-bd_sf"/>
</dbReference>
<dbReference type="RefSeq" id="WP_030136880.1">
    <property type="nucleotide sequence ID" value="NZ_LK021337.1"/>
</dbReference>
<reference evidence="2" key="2">
    <citation type="submission" date="2015-09" db="EMBL/GenBank/DDBJ databases">
        <title>Draft genome sequence of Mycobacterium neoaurum DSM 44074.</title>
        <authorList>
            <person name="Croce O."/>
            <person name="Robert C."/>
            <person name="Raoult D."/>
            <person name="Drancourt M."/>
        </authorList>
    </citation>
    <scope>NUCLEOTIDE SEQUENCE</scope>
    <source>
        <strain evidence="2">DSM 44074</strain>
    </source>
</reference>
<dbReference type="InterPro" id="IPR039422">
    <property type="entry name" value="MarR/SlyA-like"/>
</dbReference>
<dbReference type="Gene3D" id="1.10.10.10">
    <property type="entry name" value="Winged helix-like DNA-binding domain superfamily/Winged helix DNA-binding domain"/>
    <property type="match status" value="1"/>
</dbReference>
<gene>
    <name evidence="2" type="ORF">BN1047_00358</name>
</gene>
<evidence type="ECO:0000313" key="3">
    <source>
        <dbReference type="Proteomes" id="UP000028864"/>
    </source>
</evidence>
<dbReference type="PROSITE" id="PS50995">
    <property type="entry name" value="HTH_MARR_2"/>
    <property type="match status" value="1"/>
</dbReference>
<protein>
    <submittedName>
        <fullName evidence="2">Homoprotocatechuate degradation operon regulator, HpaR</fullName>
    </submittedName>
</protein>
<organism evidence="2 3">
    <name type="scientific">Mycolicibacterium neoaurum</name>
    <name type="common">Mycobacterium neoaurum</name>
    <dbReference type="NCBI Taxonomy" id="1795"/>
    <lineage>
        <taxon>Bacteria</taxon>
        <taxon>Bacillati</taxon>
        <taxon>Actinomycetota</taxon>
        <taxon>Actinomycetes</taxon>
        <taxon>Mycobacteriales</taxon>
        <taxon>Mycobacteriaceae</taxon>
        <taxon>Mycolicibacterium</taxon>
    </lineage>
</organism>
<proteinExistence type="predicted"/>
<dbReference type="PANTHER" id="PTHR33164">
    <property type="entry name" value="TRANSCRIPTIONAL REGULATOR, MARR FAMILY"/>
    <property type="match status" value="1"/>
</dbReference>
<accession>A0AAV2WED1</accession>
<dbReference type="PANTHER" id="PTHR33164:SF57">
    <property type="entry name" value="MARR-FAMILY TRANSCRIPTIONAL REGULATOR"/>
    <property type="match status" value="1"/>
</dbReference>
<dbReference type="InterPro" id="IPR036388">
    <property type="entry name" value="WH-like_DNA-bd_sf"/>
</dbReference>
<dbReference type="SUPFAM" id="SSF46785">
    <property type="entry name" value="Winged helix' DNA-binding domain"/>
    <property type="match status" value="1"/>
</dbReference>
<dbReference type="AlphaFoldDB" id="A0AAV2WED1"/>
<name>A0AAV2WED1_MYCNE</name>
<sequence>MPDNEDRGHRDTIGAWTKRCYLAAREAMEDSLRPYGLGATQWYVLYFLVDDGPVRQRELQGRLQVERATLSSVVGALVRKELIEQVPADDDMRQKLLRITPAGRALWRDLPDLGQIHAMAFDGIDPDDLEIAVRVLRTATARLERYRKEGHT</sequence>
<dbReference type="InterPro" id="IPR000835">
    <property type="entry name" value="HTH_MarR-typ"/>
</dbReference>
<evidence type="ECO:0000259" key="1">
    <source>
        <dbReference type="PROSITE" id="PS50995"/>
    </source>
</evidence>
<dbReference type="SMART" id="SM00347">
    <property type="entry name" value="HTH_MARR"/>
    <property type="match status" value="1"/>
</dbReference>
<dbReference type="EMBL" id="LK021337">
    <property type="protein sequence ID" value="CDQ42505.1"/>
    <property type="molecule type" value="Genomic_DNA"/>
</dbReference>
<evidence type="ECO:0000313" key="2">
    <source>
        <dbReference type="EMBL" id="CDQ42505.1"/>
    </source>
</evidence>
<dbReference type="GO" id="GO:0003700">
    <property type="term" value="F:DNA-binding transcription factor activity"/>
    <property type="evidence" value="ECO:0007669"/>
    <property type="project" value="InterPro"/>
</dbReference>
<feature type="domain" description="HTH marR-type" evidence="1">
    <location>
        <begin position="1"/>
        <end position="141"/>
    </location>
</feature>